<dbReference type="GO" id="GO:0004314">
    <property type="term" value="F:[acyl-carrier-protein] S-malonyltransferase activity"/>
    <property type="evidence" value="ECO:0007669"/>
    <property type="project" value="UniProtKB-EC"/>
</dbReference>
<dbReference type="SUPFAM" id="SSF52151">
    <property type="entry name" value="FabD/lysophospholipase-like"/>
    <property type="match status" value="1"/>
</dbReference>
<evidence type="ECO:0000256" key="1">
    <source>
        <dbReference type="ARBA" id="ARBA00022450"/>
    </source>
</evidence>
<keyword evidence="4" id="KW-0012">Acyltransferase</keyword>
<dbReference type="KEGG" id="gsn:YC6258_03681"/>
<dbReference type="EC" id="2.3.1.39" evidence="4"/>
<dbReference type="Proteomes" id="UP000032266">
    <property type="component" value="Chromosome"/>
</dbReference>
<keyword evidence="2" id="KW-0597">Phosphoprotein</keyword>
<organism evidence="4 5">
    <name type="scientific">Gynuella sunshinyii YC6258</name>
    <dbReference type="NCBI Taxonomy" id="1445510"/>
    <lineage>
        <taxon>Bacteria</taxon>
        <taxon>Pseudomonadati</taxon>
        <taxon>Pseudomonadota</taxon>
        <taxon>Gammaproteobacteria</taxon>
        <taxon>Oceanospirillales</taxon>
        <taxon>Saccharospirillaceae</taxon>
        <taxon>Gynuella</taxon>
    </lineage>
</organism>
<evidence type="ECO:0000259" key="3">
    <source>
        <dbReference type="SMART" id="SM00827"/>
    </source>
</evidence>
<proteinExistence type="predicted"/>
<keyword evidence="4" id="KW-0808">Transferase</keyword>
<evidence type="ECO:0000313" key="4">
    <source>
        <dbReference type="EMBL" id="AJQ95717.1"/>
    </source>
</evidence>
<evidence type="ECO:0000313" key="5">
    <source>
        <dbReference type="Proteomes" id="UP000032266"/>
    </source>
</evidence>
<dbReference type="GO" id="GO:0006633">
    <property type="term" value="P:fatty acid biosynthetic process"/>
    <property type="evidence" value="ECO:0007669"/>
    <property type="project" value="TreeGrafter"/>
</dbReference>
<dbReference type="AlphaFoldDB" id="A0A0C5VLY1"/>
<dbReference type="InterPro" id="IPR050091">
    <property type="entry name" value="PKS_NRPS_Biosynth_Enz"/>
</dbReference>
<dbReference type="SMART" id="SM00827">
    <property type="entry name" value="PKS_AT"/>
    <property type="match status" value="1"/>
</dbReference>
<sequence>MTFISKDRPQTGDSANSLSNLHAATDTGLIFMFAGQGSQYFQMGRELYDHNEVFRRHMDRCDRLLSFDLRDVLYNDARKGAEFDTVEWTHPALFCLGYSLAQVLIDQGYRPAGVLGHSLGEYIAATIAGMLALEDGLGLVVQQAQILKQTCAEGSMITVMDSPELYRKRPDIFFRATLGGINYDKSFFVSGLADDLQRVLTALNSASVFSVQLPVRYGFHSSAIDPAESEFRNICRSVRLAKPQIPLYSCALGGVVGDHVLDAADEYLWRIPRGEAQFQTMVANSFPNPERYAFIDLSATATLSGFLKYGFGDRYTHHFAINQFGRNLDSMATLLSRISLQN</sequence>
<dbReference type="PANTHER" id="PTHR43775:SF37">
    <property type="entry name" value="SI:DKEY-61P9.11"/>
    <property type="match status" value="1"/>
</dbReference>
<dbReference type="HOGENOM" id="CLU_030558_3_1_6"/>
<dbReference type="InterPro" id="IPR014043">
    <property type="entry name" value="Acyl_transferase_dom"/>
</dbReference>
<dbReference type="EMBL" id="CP007142">
    <property type="protein sequence ID" value="AJQ95717.1"/>
    <property type="molecule type" value="Genomic_DNA"/>
</dbReference>
<accession>A0A0C5VLY1</accession>
<reference evidence="4 5" key="1">
    <citation type="submission" date="2014-01" db="EMBL/GenBank/DDBJ databases">
        <title>Full genme sequencing of cellulolytic bacterium Gynuella sunshinyii YC6258T gen. nov., sp. nov.</title>
        <authorList>
            <person name="Khan H."/>
            <person name="Chung E.J."/>
            <person name="Chung Y.R."/>
        </authorList>
    </citation>
    <scope>NUCLEOTIDE SEQUENCE [LARGE SCALE GENOMIC DNA]</scope>
    <source>
        <strain evidence="4 5">YC6258</strain>
    </source>
</reference>
<evidence type="ECO:0000256" key="2">
    <source>
        <dbReference type="ARBA" id="ARBA00022553"/>
    </source>
</evidence>
<dbReference type="OrthoDB" id="9808564at2"/>
<name>A0A0C5VLY1_9GAMM</name>
<dbReference type="InterPro" id="IPR001227">
    <property type="entry name" value="Ac_transferase_dom_sf"/>
</dbReference>
<dbReference type="PANTHER" id="PTHR43775">
    <property type="entry name" value="FATTY ACID SYNTHASE"/>
    <property type="match status" value="1"/>
</dbReference>
<dbReference type="STRING" id="1445510.YC6258_03681"/>
<dbReference type="InterPro" id="IPR016035">
    <property type="entry name" value="Acyl_Trfase/lysoPLipase"/>
</dbReference>
<gene>
    <name evidence="4" type="ORF">YC6258_03681</name>
</gene>
<protein>
    <submittedName>
        <fullName evidence="4">Polyketide synthase modules-related protein</fullName>
        <ecNumber evidence="4">2.3.1.39</ecNumber>
    </submittedName>
</protein>
<feature type="domain" description="Malonyl-CoA:ACP transacylase (MAT)" evidence="3">
    <location>
        <begin position="32"/>
        <end position="338"/>
    </location>
</feature>
<keyword evidence="1" id="KW-0596">Phosphopantetheine</keyword>
<dbReference type="GO" id="GO:0004312">
    <property type="term" value="F:fatty acid synthase activity"/>
    <property type="evidence" value="ECO:0007669"/>
    <property type="project" value="TreeGrafter"/>
</dbReference>
<dbReference type="Gene3D" id="3.30.70.3290">
    <property type="match status" value="1"/>
</dbReference>
<keyword evidence="5" id="KW-1185">Reference proteome</keyword>
<dbReference type="Pfam" id="PF00698">
    <property type="entry name" value="Acyl_transf_1"/>
    <property type="match status" value="1"/>
</dbReference>
<dbReference type="Gene3D" id="3.40.366.10">
    <property type="entry name" value="Malonyl-Coenzyme A Acyl Carrier Protein, domain 2"/>
    <property type="match status" value="1"/>
</dbReference>
<dbReference type="RefSeq" id="WP_052830352.1">
    <property type="nucleotide sequence ID" value="NZ_CP007142.1"/>
</dbReference>